<feature type="compositionally biased region" description="Low complexity" evidence="1">
    <location>
        <begin position="125"/>
        <end position="139"/>
    </location>
</feature>
<evidence type="ECO:0000313" key="3">
    <source>
        <dbReference type="Proteomes" id="UP000600071"/>
    </source>
</evidence>
<dbReference type="PANTHER" id="PTHR10322">
    <property type="entry name" value="DNA POLYMERASE CATALYTIC SUBUNIT"/>
    <property type="match status" value="1"/>
</dbReference>
<dbReference type="SUPFAM" id="SSF53098">
    <property type="entry name" value="Ribonuclease H-like"/>
    <property type="match status" value="1"/>
</dbReference>
<dbReference type="GO" id="GO:0003887">
    <property type="term" value="F:DNA-directed DNA polymerase activity"/>
    <property type="evidence" value="ECO:0007669"/>
    <property type="project" value="TreeGrafter"/>
</dbReference>
<dbReference type="Proteomes" id="UP000600071">
    <property type="component" value="Unassembled WGS sequence"/>
</dbReference>
<evidence type="ECO:0000313" key="2">
    <source>
        <dbReference type="EMBL" id="HIQ23674.1"/>
    </source>
</evidence>
<feature type="non-terminal residue" evidence="2">
    <location>
        <position position="391"/>
    </location>
</feature>
<dbReference type="AlphaFoldDB" id="A0A832ZTW3"/>
<feature type="region of interest" description="Disordered" evidence="1">
    <location>
        <begin position="26"/>
        <end position="58"/>
    </location>
</feature>
<protein>
    <submittedName>
        <fullName evidence="2">Uncharacterized protein</fullName>
    </submittedName>
</protein>
<proteinExistence type="predicted"/>
<dbReference type="PANTHER" id="PTHR10322:SF20">
    <property type="entry name" value="DNA POLYMERASE 1"/>
    <property type="match status" value="1"/>
</dbReference>
<evidence type="ECO:0000256" key="1">
    <source>
        <dbReference type="SAM" id="MobiDB-lite"/>
    </source>
</evidence>
<comment type="caution">
    <text evidence="2">The sequence shown here is derived from an EMBL/GenBank/DDBJ whole genome shotgun (WGS) entry which is preliminary data.</text>
</comment>
<feature type="region of interest" description="Disordered" evidence="1">
    <location>
        <begin position="122"/>
        <end position="151"/>
    </location>
</feature>
<dbReference type="Gene3D" id="3.30.342.10">
    <property type="entry name" value="DNA Polymerase, chain B, domain 1"/>
    <property type="match status" value="1"/>
</dbReference>
<accession>A0A832ZTW3</accession>
<dbReference type="GO" id="GO:0006261">
    <property type="term" value="P:DNA-templated DNA replication"/>
    <property type="evidence" value="ECO:0007669"/>
    <property type="project" value="TreeGrafter"/>
</dbReference>
<name>A0A832ZTW3_9CREN</name>
<sequence length="391" mass="43969">MAKRVRKRAGERNLLEFLSLARKANTAATNTGKLHSRVQGSVKASKGARENGKLQAGPGSIEEFYENRFRELLSEITTAKNGVHDDEKPVNENGKSYANNSNIAGSFNGVAPATVLRVDTAHNTSTSSASSRQDSSISSRVATATDRHGPTDIPQALESIIAGKHVGFLEKLSSLPIVRKPVEARDGVEGFLLQTLYDSESGVAAAKVYDDREGIVYLYRDKTGYKPYFLTDIPPDKIQEIHDIVRHKGFDHVEVVEKFDLLRWQQRKVTKIVVKSPDVVRVLREKVPRAWEANIKFHHNYIYDYGLIPGMRYRIENGRLVAVDMESNKKDEKYIREIFKGEDESTIEMAVKWFPLFEQPPPKPRRVAIDIEVFTPFKGRIPDASTASYPV</sequence>
<dbReference type="InterPro" id="IPR012337">
    <property type="entry name" value="RNaseH-like_sf"/>
</dbReference>
<gene>
    <name evidence="2" type="ORF">EYH50_01335</name>
</gene>
<dbReference type="InterPro" id="IPR050240">
    <property type="entry name" value="DNA_pol_type-B"/>
</dbReference>
<organism evidence="2 3">
    <name type="scientific">Pyrodictium delaneyi</name>
    <dbReference type="NCBI Taxonomy" id="1273541"/>
    <lineage>
        <taxon>Archaea</taxon>
        <taxon>Thermoproteota</taxon>
        <taxon>Thermoprotei</taxon>
        <taxon>Desulfurococcales</taxon>
        <taxon>Pyrodictiaceae</taxon>
        <taxon>Pyrodictium</taxon>
    </lineage>
</organism>
<dbReference type="EMBL" id="DQVR01000031">
    <property type="protein sequence ID" value="HIQ23674.1"/>
    <property type="molecule type" value="Genomic_DNA"/>
</dbReference>
<reference evidence="2" key="1">
    <citation type="journal article" date="2020" name="ISME J.">
        <title>Gammaproteobacteria mediating utilization of methyl-, sulfur- and petroleum organic compounds in deep ocean hydrothermal plumes.</title>
        <authorList>
            <person name="Zhou Z."/>
            <person name="Liu Y."/>
            <person name="Pan J."/>
            <person name="Cron B.R."/>
            <person name="Toner B.M."/>
            <person name="Anantharaman K."/>
            <person name="Breier J.A."/>
            <person name="Dick G.J."/>
            <person name="Li M."/>
        </authorList>
    </citation>
    <scope>NUCLEOTIDE SEQUENCE</scope>
    <source>
        <strain evidence="2">SZUA-1523</strain>
    </source>
</reference>